<protein>
    <submittedName>
        <fullName evidence="1">Uncharacterized protein</fullName>
    </submittedName>
</protein>
<name>A0A0A8YI88_ARUDO</name>
<dbReference type="AlphaFoldDB" id="A0A0A8YI88"/>
<reference evidence="1" key="2">
    <citation type="journal article" date="2015" name="Data Brief">
        <title>Shoot transcriptome of the giant reed, Arundo donax.</title>
        <authorList>
            <person name="Barrero R.A."/>
            <person name="Guerrero F.D."/>
            <person name="Moolhuijzen P."/>
            <person name="Goolsby J.A."/>
            <person name="Tidwell J."/>
            <person name="Bellgard S.E."/>
            <person name="Bellgard M.I."/>
        </authorList>
    </citation>
    <scope>NUCLEOTIDE SEQUENCE</scope>
    <source>
        <tissue evidence="1">Shoot tissue taken approximately 20 cm above the soil surface</tissue>
    </source>
</reference>
<organism evidence="1">
    <name type="scientific">Arundo donax</name>
    <name type="common">Giant reed</name>
    <name type="synonym">Donax arundinaceus</name>
    <dbReference type="NCBI Taxonomy" id="35708"/>
    <lineage>
        <taxon>Eukaryota</taxon>
        <taxon>Viridiplantae</taxon>
        <taxon>Streptophyta</taxon>
        <taxon>Embryophyta</taxon>
        <taxon>Tracheophyta</taxon>
        <taxon>Spermatophyta</taxon>
        <taxon>Magnoliopsida</taxon>
        <taxon>Liliopsida</taxon>
        <taxon>Poales</taxon>
        <taxon>Poaceae</taxon>
        <taxon>PACMAD clade</taxon>
        <taxon>Arundinoideae</taxon>
        <taxon>Arundineae</taxon>
        <taxon>Arundo</taxon>
    </lineage>
</organism>
<accession>A0A0A8YI88</accession>
<proteinExistence type="predicted"/>
<reference evidence="1" key="1">
    <citation type="submission" date="2014-09" db="EMBL/GenBank/DDBJ databases">
        <authorList>
            <person name="Magalhaes I.L.F."/>
            <person name="Oliveira U."/>
            <person name="Santos F.R."/>
            <person name="Vidigal T.H.D.A."/>
            <person name="Brescovit A.D."/>
            <person name="Santos A.J."/>
        </authorList>
    </citation>
    <scope>NUCLEOTIDE SEQUENCE</scope>
    <source>
        <tissue evidence="1">Shoot tissue taken approximately 20 cm above the soil surface</tissue>
    </source>
</reference>
<sequence length="18" mass="1921">MSHHSATRVADVLLVPTS</sequence>
<evidence type="ECO:0000313" key="1">
    <source>
        <dbReference type="EMBL" id="JAD25188.1"/>
    </source>
</evidence>
<dbReference type="EMBL" id="GBRH01272707">
    <property type="protein sequence ID" value="JAD25188.1"/>
    <property type="molecule type" value="Transcribed_RNA"/>
</dbReference>